<evidence type="ECO:0000256" key="5">
    <source>
        <dbReference type="SAM" id="Phobius"/>
    </source>
</evidence>
<feature type="signal peptide" evidence="6">
    <location>
        <begin position="1"/>
        <end position="19"/>
    </location>
</feature>
<reference evidence="9" key="1">
    <citation type="submission" date="2024-07" db="EMBL/GenBank/DDBJ databases">
        <title>Two chromosome-level genome assemblies of Korean endemic species Abeliophyllum distichum and Forsythia ovata (Oleaceae).</title>
        <authorList>
            <person name="Jang H."/>
        </authorList>
    </citation>
    <scope>NUCLEOTIDE SEQUENCE [LARGE SCALE GENOMIC DNA]</scope>
</reference>
<feature type="transmembrane region" description="Helical" evidence="5">
    <location>
        <begin position="168"/>
        <end position="187"/>
    </location>
</feature>
<dbReference type="Pfam" id="PF06813">
    <property type="entry name" value="Nodulin-like"/>
    <property type="match status" value="1"/>
</dbReference>
<dbReference type="InterPro" id="IPR010658">
    <property type="entry name" value="Nodulin-like"/>
</dbReference>
<organism evidence="8 9">
    <name type="scientific">Forsythia ovata</name>
    <dbReference type="NCBI Taxonomy" id="205694"/>
    <lineage>
        <taxon>Eukaryota</taxon>
        <taxon>Viridiplantae</taxon>
        <taxon>Streptophyta</taxon>
        <taxon>Embryophyta</taxon>
        <taxon>Tracheophyta</taxon>
        <taxon>Spermatophyta</taxon>
        <taxon>Magnoliopsida</taxon>
        <taxon>eudicotyledons</taxon>
        <taxon>Gunneridae</taxon>
        <taxon>Pentapetalae</taxon>
        <taxon>asterids</taxon>
        <taxon>lamiids</taxon>
        <taxon>Lamiales</taxon>
        <taxon>Oleaceae</taxon>
        <taxon>Forsythieae</taxon>
        <taxon>Forsythia</taxon>
    </lineage>
</organism>
<dbReference type="Proteomes" id="UP001604277">
    <property type="component" value="Unassembled WGS sequence"/>
</dbReference>
<name>A0ABD1RJJ2_9LAMI</name>
<protein>
    <submittedName>
        <fullName evidence="8">Major facilitator superfamily protein</fullName>
    </submittedName>
</protein>
<evidence type="ECO:0000313" key="8">
    <source>
        <dbReference type="EMBL" id="KAL2488565.1"/>
    </source>
</evidence>
<dbReference type="PANTHER" id="PTHR21576">
    <property type="entry name" value="UNCHARACTERIZED NODULIN-LIKE PROTEIN"/>
    <property type="match status" value="1"/>
</dbReference>
<feature type="transmembrane region" description="Helical" evidence="5">
    <location>
        <begin position="199"/>
        <end position="218"/>
    </location>
</feature>
<sequence>MSLQWLSLVGVIWLQSINGTNSNFPAYSSELKRILSITQTQLNNLAAASDAGKLLGWISGTAAAHFPLWIVLLIGATLGLIGYGVQFLFLTNQISSLSYWQVFLLTVLAGNSICWINTVCYTVAIKNFPLDRQIATGLSTSYIGFSAKIYTDIVDAVAPNSPSERAKLFLLLNSVVPIGVCIVAAPLARDVIVGKSRKLAGGFIFMFLITIITGIYAVTTSLGSANSKILTSFDNSYRCRPFLDPSPCHSFV</sequence>
<keyword evidence="2 5" id="KW-0812">Transmembrane</keyword>
<gene>
    <name evidence="8" type="ORF">Fot_41857</name>
</gene>
<feature type="chain" id="PRO_5044807636" evidence="6">
    <location>
        <begin position="20"/>
        <end position="252"/>
    </location>
</feature>
<feature type="transmembrane region" description="Helical" evidence="5">
    <location>
        <begin position="102"/>
        <end position="124"/>
    </location>
</feature>
<comment type="caution">
    <text evidence="8">The sequence shown here is derived from an EMBL/GenBank/DDBJ whole genome shotgun (WGS) entry which is preliminary data.</text>
</comment>
<evidence type="ECO:0000259" key="7">
    <source>
        <dbReference type="Pfam" id="PF06813"/>
    </source>
</evidence>
<keyword evidence="3 5" id="KW-1133">Transmembrane helix</keyword>
<keyword evidence="6" id="KW-0732">Signal</keyword>
<dbReference type="EMBL" id="JBFOLJ010000012">
    <property type="protein sequence ID" value="KAL2488565.1"/>
    <property type="molecule type" value="Genomic_DNA"/>
</dbReference>
<evidence type="ECO:0000313" key="9">
    <source>
        <dbReference type="Proteomes" id="UP001604277"/>
    </source>
</evidence>
<evidence type="ECO:0000256" key="3">
    <source>
        <dbReference type="ARBA" id="ARBA00022989"/>
    </source>
</evidence>
<accession>A0ABD1RJJ2</accession>
<comment type="subcellular location">
    <subcellularLocation>
        <location evidence="1">Membrane</location>
        <topology evidence="1">Multi-pass membrane protein</topology>
    </subcellularLocation>
</comment>
<keyword evidence="4 5" id="KW-0472">Membrane</keyword>
<proteinExistence type="predicted"/>
<evidence type="ECO:0000256" key="4">
    <source>
        <dbReference type="ARBA" id="ARBA00023136"/>
    </source>
</evidence>
<evidence type="ECO:0000256" key="6">
    <source>
        <dbReference type="SAM" id="SignalP"/>
    </source>
</evidence>
<dbReference type="GO" id="GO:0016020">
    <property type="term" value="C:membrane"/>
    <property type="evidence" value="ECO:0007669"/>
    <property type="project" value="UniProtKB-SubCell"/>
</dbReference>
<keyword evidence="9" id="KW-1185">Reference proteome</keyword>
<feature type="transmembrane region" description="Helical" evidence="5">
    <location>
        <begin position="66"/>
        <end position="90"/>
    </location>
</feature>
<dbReference type="AlphaFoldDB" id="A0ABD1RJJ2"/>
<evidence type="ECO:0000256" key="1">
    <source>
        <dbReference type="ARBA" id="ARBA00004141"/>
    </source>
</evidence>
<dbReference type="PANTHER" id="PTHR21576:SF11">
    <property type="entry name" value="MAJOR FACILITATOR SUPERFAMILY PROTEIN"/>
    <property type="match status" value="1"/>
</dbReference>
<feature type="domain" description="Nodulin-like" evidence="7">
    <location>
        <begin position="4"/>
        <end position="228"/>
    </location>
</feature>
<evidence type="ECO:0000256" key="2">
    <source>
        <dbReference type="ARBA" id="ARBA00022692"/>
    </source>
</evidence>